<dbReference type="Proteomes" id="UP000266483">
    <property type="component" value="Unassembled WGS sequence"/>
</dbReference>
<gene>
    <name evidence="1" type="ORF">CJO09_04865</name>
    <name evidence="2" type="ORF">CJP73_02115</name>
</gene>
<evidence type="ECO:0000313" key="2">
    <source>
        <dbReference type="EMBL" id="RIY42255.1"/>
    </source>
</evidence>
<dbReference type="InterPro" id="IPR010237">
    <property type="entry name" value="Pyr-5-nucltdase"/>
</dbReference>
<dbReference type="Gene3D" id="3.40.50.1000">
    <property type="entry name" value="HAD superfamily/HAD-like"/>
    <property type="match status" value="1"/>
</dbReference>
<organism evidence="2 3">
    <name type="scientific">Neopusillimonas maritima</name>
    <dbReference type="NCBI Taxonomy" id="2026239"/>
    <lineage>
        <taxon>Bacteria</taxon>
        <taxon>Pseudomonadati</taxon>
        <taxon>Pseudomonadota</taxon>
        <taxon>Betaproteobacteria</taxon>
        <taxon>Burkholderiales</taxon>
        <taxon>Alcaligenaceae</taxon>
        <taxon>Neopusillimonas</taxon>
    </lineage>
</organism>
<dbReference type="InterPro" id="IPR052791">
    <property type="entry name" value="SSM1_domain"/>
</dbReference>
<dbReference type="NCBIfam" id="TIGR01509">
    <property type="entry name" value="HAD-SF-IA-v3"/>
    <property type="match status" value="1"/>
</dbReference>
<dbReference type="SUPFAM" id="SSF56784">
    <property type="entry name" value="HAD-like"/>
    <property type="match status" value="1"/>
</dbReference>
<evidence type="ECO:0000313" key="3">
    <source>
        <dbReference type="Proteomes" id="UP000266206"/>
    </source>
</evidence>
<dbReference type="SFLD" id="SFLDS00003">
    <property type="entry name" value="Haloacid_Dehalogenase"/>
    <property type="match status" value="1"/>
</dbReference>
<dbReference type="NCBIfam" id="TIGR01993">
    <property type="entry name" value="Pyr-5-nucltdase"/>
    <property type="match status" value="1"/>
</dbReference>
<dbReference type="SFLD" id="SFLDG01132">
    <property type="entry name" value="C1.5.3:_5'-Nucleotidase_Like"/>
    <property type="match status" value="1"/>
</dbReference>
<keyword evidence="4" id="KW-1185">Reference proteome</keyword>
<dbReference type="RefSeq" id="WP_119441295.1">
    <property type="nucleotide sequence ID" value="NZ_CP170494.1"/>
</dbReference>
<evidence type="ECO:0000313" key="4">
    <source>
        <dbReference type="Proteomes" id="UP000266483"/>
    </source>
</evidence>
<dbReference type="PANTHER" id="PTHR47438">
    <property type="entry name" value="PHOSPHATE METABOLISM PROTEIN 8-RELATED"/>
    <property type="match status" value="1"/>
</dbReference>
<evidence type="ECO:0000313" key="1">
    <source>
        <dbReference type="EMBL" id="RII84540.1"/>
    </source>
</evidence>
<name>A0A3A1YXI0_9BURK</name>
<dbReference type="GO" id="GO:0006206">
    <property type="term" value="P:pyrimidine nucleobase metabolic process"/>
    <property type="evidence" value="ECO:0007669"/>
    <property type="project" value="TreeGrafter"/>
</dbReference>
<dbReference type="InterPro" id="IPR023214">
    <property type="entry name" value="HAD_sf"/>
</dbReference>
<comment type="caution">
    <text evidence="2">The sequence shown here is derived from an EMBL/GenBank/DDBJ whole genome shotgun (WGS) entry which is preliminary data.</text>
</comment>
<dbReference type="GO" id="GO:0008252">
    <property type="term" value="F:nucleotidase activity"/>
    <property type="evidence" value="ECO:0007669"/>
    <property type="project" value="TreeGrafter"/>
</dbReference>
<dbReference type="Proteomes" id="UP000266206">
    <property type="component" value="Unassembled WGS sequence"/>
</dbReference>
<dbReference type="EMBL" id="NQYH01000001">
    <property type="protein sequence ID" value="RIY42255.1"/>
    <property type="molecule type" value="Genomic_DNA"/>
</dbReference>
<dbReference type="SFLD" id="SFLDG01129">
    <property type="entry name" value="C1.5:_HAD__Beta-PGM__Phosphata"/>
    <property type="match status" value="1"/>
</dbReference>
<dbReference type="EMBL" id="NQOU01000001">
    <property type="protein sequence ID" value="RII84540.1"/>
    <property type="molecule type" value="Genomic_DNA"/>
</dbReference>
<proteinExistence type="predicted"/>
<dbReference type="GO" id="GO:0009166">
    <property type="term" value="P:nucleotide catabolic process"/>
    <property type="evidence" value="ECO:0007669"/>
    <property type="project" value="TreeGrafter"/>
</dbReference>
<dbReference type="PANTHER" id="PTHR47438:SF1">
    <property type="entry name" value="PHOSPHATE METABOLISM PROTEIN 8-RELATED"/>
    <property type="match status" value="1"/>
</dbReference>
<accession>A0A3A1YXI0</accession>
<sequence>MKSQGLRIPRHRPRRAYAHNAPVWLFDLDNTLHDSSKSIFKVIDGKMTEAVAKSLSVNDAEANRLRALYWKRYGATVIGLVRHHGIHAKTFLDLSHDFDPRPLVHSETGLIRKFQRLPGTKILLTNAPETYARTVLHTLGILPFFDMIWSIDHMHLQGKIRPKPSHALMQQIRARLGTTPSKVILVEDTLKNLKAARKTGMRTVHVYHPSTPFSASHRGRNQYVNLRVNSLGQLLTGRRPLRV</sequence>
<dbReference type="AlphaFoldDB" id="A0A3A1YXI0"/>
<dbReference type="InterPro" id="IPR006439">
    <property type="entry name" value="HAD-SF_hydro_IA"/>
</dbReference>
<dbReference type="Gene3D" id="1.10.150.450">
    <property type="match status" value="1"/>
</dbReference>
<dbReference type="InterPro" id="IPR041492">
    <property type="entry name" value="HAD_2"/>
</dbReference>
<reference evidence="3 4" key="1">
    <citation type="submission" date="2017-08" db="EMBL/GenBank/DDBJ databases">
        <title>Pusillimonas indicus sp. nov., a member of the family Alcaligenaceae isolated from surface seawater.</title>
        <authorList>
            <person name="Li J."/>
        </authorList>
    </citation>
    <scope>NUCLEOTIDE SEQUENCE [LARGE SCALE GENOMIC DNA]</scope>
    <source>
        <strain evidence="1 4">17-4A</strain>
        <strain evidence="2 3">L52-1-41</strain>
    </source>
</reference>
<dbReference type="OrthoDB" id="8558420at2"/>
<dbReference type="InterPro" id="IPR036412">
    <property type="entry name" value="HAD-like_sf"/>
</dbReference>
<dbReference type="Pfam" id="PF13419">
    <property type="entry name" value="HAD_2"/>
    <property type="match status" value="1"/>
</dbReference>
<protein>
    <submittedName>
        <fullName evidence="2">Pyrimidine 5'-nucleotidase</fullName>
    </submittedName>
</protein>